<dbReference type="RefSeq" id="WP_201012107.1">
    <property type="nucleotide sequence ID" value="NZ_CP134164.1"/>
</dbReference>
<feature type="domain" description="N-acetyltransferase" evidence="1">
    <location>
        <begin position="35"/>
        <end position="179"/>
    </location>
</feature>
<reference evidence="2" key="1">
    <citation type="submission" date="2022-10" db="EMBL/GenBank/DDBJ databases">
        <authorList>
            <person name="Turner M.S."/>
            <person name="Huang W."/>
        </authorList>
    </citation>
    <scope>NUCLEOTIDE SEQUENCE</scope>
    <source>
        <strain evidence="2">581</strain>
        <strain evidence="3">593</strain>
    </source>
</reference>
<organism evidence="2 5">
    <name type="scientific">Lactococcus lactis</name>
    <dbReference type="NCBI Taxonomy" id="1358"/>
    <lineage>
        <taxon>Bacteria</taxon>
        <taxon>Bacillati</taxon>
        <taxon>Bacillota</taxon>
        <taxon>Bacilli</taxon>
        <taxon>Lactobacillales</taxon>
        <taxon>Streptococcaceae</taxon>
        <taxon>Lactococcus</taxon>
    </lineage>
</organism>
<protein>
    <submittedName>
        <fullName evidence="2">GNAT family N-acetyltransferase</fullName>
    </submittedName>
</protein>
<dbReference type="EMBL" id="JAWHVN010000004">
    <property type="protein sequence ID" value="MDV2617643.1"/>
    <property type="molecule type" value="Genomic_DNA"/>
</dbReference>
<dbReference type="GO" id="GO:0016747">
    <property type="term" value="F:acyltransferase activity, transferring groups other than amino-acyl groups"/>
    <property type="evidence" value="ECO:0007669"/>
    <property type="project" value="InterPro"/>
</dbReference>
<dbReference type="Proteomes" id="UP001152656">
    <property type="component" value="Unassembled WGS sequence"/>
</dbReference>
<dbReference type="Gene3D" id="3.40.630.30">
    <property type="match status" value="1"/>
</dbReference>
<dbReference type="InterPro" id="IPR000182">
    <property type="entry name" value="GNAT_dom"/>
</dbReference>
<evidence type="ECO:0000259" key="1">
    <source>
        <dbReference type="PROSITE" id="PS51186"/>
    </source>
</evidence>
<evidence type="ECO:0000313" key="2">
    <source>
        <dbReference type="EMBL" id="MDG4981447.1"/>
    </source>
</evidence>
<evidence type="ECO:0000313" key="5">
    <source>
        <dbReference type="Proteomes" id="UP001152656"/>
    </source>
</evidence>
<proteinExistence type="predicted"/>
<dbReference type="Proteomes" id="UP001152820">
    <property type="component" value="Unassembled WGS sequence"/>
</dbReference>
<dbReference type="AlphaFoldDB" id="A0A9X4NDF5"/>
<dbReference type="SUPFAM" id="SSF55729">
    <property type="entry name" value="Acyl-CoA N-acyltransferases (Nat)"/>
    <property type="match status" value="1"/>
</dbReference>
<evidence type="ECO:0000313" key="4">
    <source>
        <dbReference type="EMBL" id="MDV2617643.1"/>
    </source>
</evidence>
<accession>A0A9X4NDF5</accession>
<dbReference type="InterPro" id="IPR016181">
    <property type="entry name" value="Acyl_CoA_acyltransferase"/>
</dbReference>
<dbReference type="PROSITE" id="PS51186">
    <property type="entry name" value="GNAT"/>
    <property type="match status" value="1"/>
</dbReference>
<dbReference type="EMBL" id="JAOWLO010000004">
    <property type="protein sequence ID" value="MDG5048878.1"/>
    <property type="molecule type" value="Genomic_DNA"/>
</dbReference>
<dbReference type="EMBL" id="JAOWLP010000005">
    <property type="protein sequence ID" value="MDG4981447.1"/>
    <property type="molecule type" value="Genomic_DNA"/>
</dbReference>
<name>A0A9X4NDF5_9LACT</name>
<sequence length="179" mass="20572">MSKEKMNRIKLVLPTPDFKEKIMNYKKEFIKNGDSLDGTADLANTENLEEWYSALYDNSKEETVREGRVPATTYMALSTTDNHLIGMIDIRHRLNDYLLNFGGHIGYSIRKSERRQGYATEMLSLALKECEKLNINKVLVTCDKNNIGSTKTIQKNNGKLENEVSEGDSITQRYWIKLV</sequence>
<dbReference type="Pfam" id="PF13302">
    <property type="entry name" value="Acetyltransf_3"/>
    <property type="match status" value="1"/>
</dbReference>
<gene>
    <name evidence="3" type="ORF">OGZ38_06955</name>
    <name evidence="2" type="ORF">OGZ39_07225</name>
    <name evidence="4" type="ORF">RZO27_00570</name>
</gene>
<dbReference type="PANTHER" id="PTHR39173:SF1">
    <property type="entry name" value="ACETYLTRANSFERASE"/>
    <property type="match status" value="1"/>
</dbReference>
<comment type="caution">
    <text evidence="2">The sequence shown here is derived from an EMBL/GenBank/DDBJ whole genome shotgun (WGS) entry which is preliminary data.</text>
</comment>
<reference evidence="2" key="2">
    <citation type="journal article" date="2023" name="Food Microbiol.">
        <title>Evaluation of the fermentation potential of lactic acid bacteria isolated from herbs, fruits and vegetables as starter cultures in nut-based milk alternatives.</title>
        <authorList>
            <person name="Huang W."/>
            <person name="Dong A."/>
            <person name="Pham H.T."/>
            <person name="Zhou C."/>
            <person name="Huo Z."/>
            <person name="Watjen A.P."/>
            <person name="Prakash S."/>
            <person name="Bang-Berthelsen C.H."/>
            <person name="Turner M.S."/>
        </authorList>
    </citation>
    <scope>NUCLEOTIDE SEQUENCE</scope>
    <source>
        <strain evidence="2">581</strain>
        <strain evidence="3">593</strain>
    </source>
</reference>
<dbReference type="Proteomes" id="UP001186159">
    <property type="component" value="Unassembled WGS sequence"/>
</dbReference>
<dbReference type="CDD" id="cd04301">
    <property type="entry name" value="NAT_SF"/>
    <property type="match status" value="1"/>
</dbReference>
<dbReference type="PANTHER" id="PTHR39173">
    <property type="entry name" value="ACETYLTRANSFERASE"/>
    <property type="match status" value="1"/>
</dbReference>
<evidence type="ECO:0000313" key="6">
    <source>
        <dbReference type="Proteomes" id="UP001186159"/>
    </source>
</evidence>
<reference evidence="4 6" key="3">
    <citation type="submission" date="2023-10" db="EMBL/GenBank/DDBJ databases">
        <title>Production of high quality cheese from raw caw milk (raw cheese).</title>
        <authorList>
            <person name="Samouris G."/>
        </authorList>
    </citation>
    <scope>NUCLEOTIDE SEQUENCE [LARGE SCALE GENOMIC DNA]</scope>
    <source>
        <strain evidence="4 6">MRS-5</strain>
    </source>
</reference>
<evidence type="ECO:0000313" key="3">
    <source>
        <dbReference type="EMBL" id="MDG5048878.1"/>
    </source>
</evidence>